<dbReference type="EMBL" id="VSSQ01034469">
    <property type="protein sequence ID" value="MPM86425.1"/>
    <property type="molecule type" value="Genomic_DNA"/>
</dbReference>
<accession>A0A645DB05</accession>
<comment type="caution">
    <text evidence="1">The sequence shown here is derived from an EMBL/GenBank/DDBJ whole genome shotgun (WGS) entry which is preliminary data.</text>
</comment>
<proteinExistence type="predicted"/>
<sequence length="83" mass="9533">MPVRDSGMKAHLVTPQLLLQILNKHISLFRRNMTGRVVFNNLSIYADQVTAHGHLSRFEINTNTCRFECSPALVHFRQVVTQN</sequence>
<reference evidence="1" key="1">
    <citation type="submission" date="2019-08" db="EMBL/GenBank/DDBJ databases">
        <authorList>
            <person name="Kucharzyk K."/>
            <person name="Murdoch R.W."/>
            <person name="Higgins S."/>
            <person name="Loffler F."/>
        </authorList>
    </citation>
    <scope>NUCLEOTIDE SEQUENCE</scope>
</reference>
<gene>
    <name evidence="1" type="ORF">SDC9_133514</name>
</gene>
<name>A0A645DB05_9ZZZZ</name>
<protein>
    <submittedName>
        <fullName evidence="1">Uncharacterized protein</fullName>
    </submittedName>
</protein>
<evidence type="ECO:0000313" key="1">
    <source>
        <dbReference type="EMBL" id="MPM86425.1"/>
    </source>
</evidence>
<dbReference type="AlphaFoldDB" id="A0A645DB05"/>
<organism evidence="1">
    <name type="scientific">bioreactor metagenome</name>
    <dbReference type="NCBI Taxonomy" id="1076179"/>
    <lineage>
        <taxon>unclassified sequences</taxon>
        <taxon>metagenomes</taxon>
        <taxon>ecological metagenomes</taxon>
    </lineage>
</organism>